<evidence type="ECO:0000313" key="7">
    <source>
        <dbReference type="EMBL" id="TSD63140.1"/>
    </source>
</evidence>
<dbReference type="AlphaFoldDB" id="A0A554S9W4"/>
<dbReference type="Proteomes" id="UP000316988">
    <property type="component" value="Unassembled WGS sequence"/>
</dbReference>
<dbReference type="Gene3D" id="3.40.50.720">
    <property type="entry name" value="NAD(P)-binding Rossmann-like Domain"/>
    <property type="match status" value="1"/>
</dbReference>
<dbReference type="OrthoDB" id="9797931at2"/>
<dbReference type="GO" id="GO:0046872">
    <property type="term" value="F:metal ion binding"/>
    <property type="evidence" value="ECO:0007669"/>
    <property type="project" value="UniProtKB-KW"/>
</dbReference>
<dbReference type="SUPFAM" id="SSF50129">
    <property type="entry name" value="GroES-like"/>
    <property type="match status" value="1"/>
</dbReference>
<dbReference type="RefSeq" id="WP_143913194.1">
    <property type="nucleotide sequence ID" value="NZ_VLNT01000006.1"/>
</dbReference>
<keyword evidence="5" id="KW-0560">Oxidoreductase</keyword>
<dbReference type="PANTHER" id="PTHR43350">
    <property type="entry name" value="NAD-DEPENDENT ALCOHOL DEHYDROGENASE"/>
    <property type="match status" value="1"/>
</dbReference>
<comment type="cofactor">
    <cofactor evidence="1">
        <name>Zn(2+)</name>
        <dbReference type="ChEBI" id="CHEBI:29105"/>
    </cofactor>
</comment>
<evidence type="ECO:0000256" key="2">
    <source>
        <dbReference type="ARBA" id="ARBA00008072"/>
    </source>
</evidence>
<dbReference type="InterPro" id="IPR036291">
    <property type="entry name" value="NAD(P)-bd_dom_sf"/>
</dbReference>
<comment type="caution">
    <text evidence="7">The sequence shown here is derived from an EMBL/GenBank/DDBJ whole genome shotgun (WGS) entry which is preliminary data.</text>
</comment>
<accession>A0A554S9W4</accession>
<dbReference type="EMBL" id="VLNT01000006">
    <property type="protein sequence ID" value="TSD63140.1"/>
    <property type="molecule type" value="Genomic_DNA"/>
</dbReference>
<dbReference type="InterPro" id="IPR013154">
    <property type="entry name" value="ADH-like_N"/>
</dbReference>
<comment type="similarity">
    <text evidence="2">Belongs to the zinc-containing alcohol dehydrogenase family.</text>
</comment>
<dbReference type="InterPro" id="IPR013149">
    <property type="entry name" value="ADH-like_C"/>
</dbReference>
<dbReference type="SMART" id="SM00829">
    <property type="entry name" value="PKS_ER"/>
    <property type="match status" value="1"/>
</dbReference>
<dbReference type="Gene3D" id="3.90.180.10">
    <property type="entry name" value="Medium-chain alcohol dehydrogenases, catalytic domain"/>
    <property type="match status" value="2"/>
</dbReference>
<keyword evidence="4" id="KW-0862">Zinc</keyword>
<dbReference type="Pfam" id="PF08240">
    <property type="entry name" value="ADH_N"/>
    <property type="match status" value="1"/>
</dbReference>
<sequence length="316" mass="34049">MWQLQQPGPAAFDRMSVPAPTAEDLGEDEVLLRFACGAICGSDIPKFLGHLDPDNPYTGMPGVPLHELVARVEASTSARFAPGDRVVGIVARSRGLAEYVVNPARFVHRLDDRLSDVEATVVQPVSTVLSAFGNVGDVAGRSVAVLGLGPLGILFAQIAKARGARHVTGVDRVDRSDVGAAFGIDEVVTGEVRAWASSLSEDERPELVIDAIGHRQEIVADAVTAAGFGGEILVFGLPEDHYVFPMRTFFRKSLTLWAGATQDWERYLAEAERHVLAHEVLRTGYITEVYPVADAAEAYRRYATPAPGRLKIALVP</sequence>
<evidence type="ECO:0000256" key="5">
    <source>
        <dbReference type="ARBA" id="ARBA00023002"/>
    </source>
</evidence>
<keyword evidence="8" id="KW-1185">Reference proteome</keyword>
<dbReference type="Pfam" id="PF00107">
    <property type="entry name" value="ADH_zinc_N"/>
    <property type="match status" value="1"/>
</dbReference>
<dbReference type="InterPro" id="IPR011032">
    <property type="entry name" value="GroES-like_sf"/>
</dbReference>
<dbReference type="GO" id="GO:0016491">
    <property type="term" value="F:oxidoreductase activity"/>
    <property type="evidence" value="ECO:0007669"/>
    <property type="project" value="UniProtKB-KW"/>
</dbReference>
<proteinExistence type="inferred from homology"/>
<dbReference type="SUPFAM" id="SSF51735">
    <property type="entry name" value="NAD(P)-binding Rossmann-fold domains"/>
    <property type="match status" value="1"/>
</dbReference>
<evidence type="ECO:0000259" key="6">
    <source>
        <dbReference type="SMART" id="SM00829"/>
    </source>
</evidence>
<keyword evidence="3" id="KW-0479">Metal-binding</keyword>
<evidence type="ECO:0000256" key="3">
    <source>
        <dbReference type="ARBA" id="ARBA00022723"/>
    </source>
</evidence>
<gene>
    <name evidence="7" type="ORF">FNM00_09460</name>
</gene>
<evidence type="ECO:0000256" key="1">
    <source>
        <dbReference type="ARBA" id="ARBA00001947"/>
    </source>
</evidence>
<organism evidence="7 8">
    <name type="scientific">Aeromicrobium piscarium</name>
    <dbReference type="NCBI Taxonomy" id="2590901"/>
    <lineage>
        <taxon>Bacteria</taxon>
        <taxon>Bacillati</taxon>
        <taxon>Actinomycetota</taxon>
        <taxon>Actinomycetes</taxon>
        <taxon>Propionibacteriales</taxon>
        <taxon>Nocardioidaceae</taxon>
        <taxon>Aeromicrobium</taxon>
    </lineage>
</organism>
<name>A0A554S9W4_9ACTN</name>
<evidence type="ECO:0000256" key="4">
    <source>
        <dbReference type="ARBA" id="ARBA00022833"/>
    </source>
</evidence>
<protein>
    <submittedName>
        <fullName evidence="7">Zinc-binding dehydrogenase</fullName>
    </submittedName>
</protein>
<reference evidence="7 8" key="1">
    <citation type="submission" date="2019-07" db="EMBL/GenBank/DDBJ databases">
        <authorList>
            <person name="Zhao L.H."/>
        </authorList>
    </citation>
    <scope>NUCLEOTIDE SEQUENCE [LARGE SCALE GENOMIC DNA]</scope>
    <source>
        <strain evidence="7 8">Co35</strain>
    </source>
</reference>
<evidence type="ECO:0000313" key="8">
    <source>
        <dbReference type="Proteomes" id="UP000316988"/>
    </source>
</evidence>
<dbReference type="PANTHER" id="PTHR43350:SF19">
    <property type="entry name" value="D-GULOSIDE 3-DEHYDROGENASE"/>
    <property type="match status" value="1"/>
</dbReference>
<feature type="domain" description="Enoyl reductase (ER)" evidence="6">
    <location>
        <begin position="10"/>
        <end position="314"/>
    </location>
</feature>
<dbReference type="InterPro" id="IPR020843">
    <property type="entry name" value="ER"/>
</dbReference>